<comment type="caution">
    <text evidence="1">The sequence shown here is derived from an EMBL/GenBank/DDBJ whole genome shotgun (WGS) entry which is preliminary data.</text>
</comment>
<protein>
    <submittedName>
        <fullName evidence="1">Uncharacterized protein</fullName>
    </submittedName>
</protein>
<evidence type="ECO:0000313" key="2">
    <source>
        <dbReference type="Proteomes" id="UP000807504"/>
    </source>
</evidence>
<sequence length="78" mass="9335">MQMSVRAKDYAIRFCTARFRRMLAVEQVVIYCGRLLSCKGFFRQHFPFYPALDLFKWTETLQIDQFRAHHHRPVAPEG</sequence>
<gene>
    <name evidence="1" type="ORF">HNY73_014313</name>
</gene>
<proteinExistence type="predicted"/>
<reference evidence="1" key="2">
    <citation type="submission" date="2020-06" db="EMBL/GenBank/DDBJ databases">
        <authorList>
            <person name="Sheffer M."/>
        </authorList>
    </citation>
    <scope>NUCLEOTIDE SEQUENCE</scope>
</reference>
<organism evidence="1 2">
    <name type="scientific">Argiope bruennichi</name>
    <name type="common">Wasp spider</name>
    <name type="synonym">Aranea bruennichi</name>
    <dbReference type="NCBI Taxonomy" id="94029"/>
    <lineage>
        <taxon>Eukaryota</taxon>
        <taxon>Metazoa</taxon>
        <taxon>Ecdysozoa</taxon>
        <taxon>Arthropoda</taxon>
        <taxon>Chelicerata</taxon>
        <taxon>Arachnida</taxon>
        <taxon>Araneae</taxon>
        <taxon>Araneomorphae</taxon>
        <taxon>Entelegynae</taxon>
        <taxon>Araneoidea</taxon>
        <taxon>Araneidae</taxon>
        <taxon>Argiope</taxon>
    </lineage>
</organism>
<reference evidence="1" key="1">
    <citation type="journal article" date="2020" name="bioRxiv">
        <title>Chromosome-level reference genome of the European wasp spider Argiope bruennichi: a resource for studies on range expansion and evolutionary adaptation.</title>
        <authorList>
            <person name="Sheffer M.M."/>
            <person name="Hoppe A."/>
            <person name="Krehenwinkel H."/>
            <person name="Uhl G."/>
            <person name="Kuss A.W."/>
            <person name="Jensen L."/>
            <person name="Jensen C."/>
            <person name="Gillespie R.G."/>
            <person name="Hoff K.J."/>
            <person name="Prost S."/>
        </authorList>
    </citation>
    <scope>NUCLEOTIDE SEQUENCE</scope>
</reference>
<evidence type="ECO:0000313" key="1">
    <source>
        <dbReference type="EMBL" id="KAF8777454.1"/>
    </source>
</evidence>
<keyword evidence="2" id="KW-1185">Reference proteome</keyword>
<dbReference type="Proteomes" id="UP000807504">
    <property type="component" value="Unassembled WGS sequence"/>
</dbReference>
<accession>A0A8T0EQ91</accession>
<dbReference type="EMBL" id="JABXBU010002072">
    <property type="protein sequence ID" value="KAF8777454.1"/>
    <property type="molecule type" value="Genomic_DNA"/>
</dbReference>
<name>A0A8T0EQ91_ARGBR</name>
<dbReference type="AlphaFoldDB" id="A0A8T0EQ91"/>